<dbReference type="AlphaFoldDB" id="A0A482XHE3"/>
<feature type="transmembrane region" description="Helical" evidence="8">
    <location>
        <begin position="93"/>
        <end position="111"/>
    </location>
</feature>
<dbReference type="Proteomes" id="UP000291343">
    <property type="component" value="Unassembled WGS sequence"/>
</dbReference>
<evidence type="ECO:0000256" key="5">
    <source>
        <dbReference type="ARBA" id="ARBA00022692"/>
    </source>
</evidence>
<keyword evidence="7 8" id="KW-0472">Membrane</keyword>
<comment type="subcellular location">
    <subcellularLocation>
        <location evidence="1">Cell membrane</location>
        <topology evidence="1">Multi-pass membrane protein</topology>
    </subcellularLocation>
</comment>
<comment type="caution">
    <text evidence="10">The sequence shown here is derived from an EMBL/GenBank/DDBJ whole genome shotgun (WGS) entry which is preliminary data.</text>
</comment>
<evidence type="ECO:0000256" key="3">
    <source>
        <dbReference type="ARBA" id="ARBA00022475"/>
    </source>
</evidence>
<feature type="transmembrane region" description="Helical" evidence="8">
    <location>
        <begin position="17"/>
        <end position="42"/>
    </location>
</feature>
<dbReference type="STRING" id="195883.A0A482XHE3"/>
<feature type="transmembrane region" description="Helical" evidence="8">
    <location>
        <begin position="259"/>
        <end position="281"/>
    </location>
</feature>
<dbReference type="GO" id="GO:0022857">
    <property type="term" value="F:transmembrane transporter activity"/>
    <property type="evidence" value="ECO:0007669"/>
    <property type="project" value="InterPro"/>
</dbReference>
<dbReference type="InterPro" id="IPR036259">
    <property type="entry name" value="MFS_trans_sf"/>
</dbReference>
<accession>A0A482XHE3</accession>
<keyword evidence="5 8" id="KW-0812">Transmembrane</keyword>
<feature type="transmembrane region" description="Helical" evidence="8">
    <location>
        <begin position="358"/>
        <end position="382"/>
    </location>
</feature>
<dbReference type="SUPFAM" id="SSF103473">
    <property type="entry name" value="MFS general substrate transporter"/>
    <property type="match status" value="1"/>
</dbReference>
<keyword evidence="6 8" id="KW-1133">Transmembrane helix</keyword>
<keyword evidence="11" id="KW-1185">Reference proteome</keyword>
<keyword evidence="4" id="KW-0762">Sugar transport</keyword>
<organism evidence="10 11">
    <name type="scientific">Laodelphax striatellus</name>
    <name type="common">Small brown planthopper</name>
    <name type="synonym">Delphax striatella</name>
    <dbReference type="NCBI Taxonomy" id="195883"/>
    <lineage>
        <taxon>Eukaryota</taxon>
        <taxon>Metazoa</taxon>
        <taxon>Ecdysozoa</taxon>
        <taxon>Arthropoda</taxon>
        <taxon>Hexapoda</taxon>
        <taxon>Insecta</taxon>
        <taxon>Pterygota</taxon>
        <taxon>Neoptera</taxon>
        <taxon>Paraneoptera</taxon>
        <taxon>Hemiptera</taxon>
        <taxon>Auchenorrhyncha</taxon>
        <taxon>Fulgoroidea</taxon>
        <taxon>Delphacidae</taxon>
        <taxon>Criomorphinae</taxon>
        <taxon>Laodelphax</taxon>
    </lineage>
</organism>
<dbReference type="InterPro" id="IPR050549">
    <property type="entry name" value="MFS_Trehalose_Transporter"/>
</dbReference>
<evidence type="ECO:0000256" key="4">
    <source>
        <dbReference type="ARBA" id="ARBA00022597"/>
    </source>
</evidence>
<gene>
    <name evidence="10" type="ORF">LSTR_LSTR010413</name>
</gene>
<keyword evidence="3" id="KW-1003">Cell membrane</keyword>
<feature type="transmembrane region" description="Helical" evidence="8">
    <location>
        <begin position="117"/>
        <end position="138"/>
    </location>
</feature>
<dbReference type="GO" id="GO:0005886">
    <property type="term" value="C:plasma membrane"/>
    <property type="evidence" value="ECO:0007669"/>
    <property type="project" value="UniProtKB-SubCell"/>
</dbReference>
<dbReference type="EMBL" id="QKKF02009269">
    <property type="protein sequence ID" value="RZF45326.1"/>
    <property type="molecule type" value="Genomic_DNA"/>
</dbReference>
<evidence type="ECO:0000256" key="6">
    <source>
        <dbReference type="ARBA" id="ARBA00022989"/>
    </source>
</evidence>
<reference evidence="10 11" key="1">
    <citation type="journal article" date="2017" name="Gigascience">
        <title>Genome sequence of the small brown planthopper, Laodelphax striatellus.</title>
        <authorList>
            <person name="Zhu J."/>
            <person name="Jiang F."/>
            <person name="Wang X."/>
            <person name="Yang P."/>
            <person name="Bao Y."/>
            <person name="Zhao W."/>
            <person name="Wang W."/>
            <person name="Lu H."/>
            <person name="Wang Q."/>
            <person name="Cui N."/>
            <person name="Li J."/>
            <person name="Chen X."/>
            <person name="Luo L."/>
            <person name="Yu J."/>
            <person name="Kang L."/>
            <person name="Cui F."/>
        </authorList>
    </citation>
    <scope>NUCLEOTIDE SEQUENCE [LARGE SCALE GENOMIC DNA]</scope>
    <source>
        <strain evidence="10">Lst14</strain>
    </source>
</reference>
<dbReference type="PANTHER" id="PTHR48021:SF1">
    <property type="entry name" value="GH07001P-RELATED"/>
    <property type="match status" value="1"/>
</dbReference>
<dbReference type="SMR" id="A0A482XHE3"/>
<dbReference type="InParanoid" id="A0A482XHE3"/>
<protein>
    <recommendedName>
        <fullName evidence="9">Major facilitator superfamily (MFS) profile domain-containing protein</fullName>
    </recommendedName>
</protein>
<dbReference type="InterPro" id="IPR020846">
    <property type="entry name" value="MFS_dom"/>
</dbReference>
<evidence type="ECO:0000256" key="2">
    <source>
        <dbReference type="ARBA" id="ARBA00022448"/>
    </source>
</evidence>
<feature type="domain" description="Major facilitator superfamily (MFS) profile" evidence="9">
    <location>
        <begin position="24"/>
        <end position="449"/>
    </location>
</feature>
<dbReference type="InterPro" id="IPR005828">
    <property type="entry name" value="MFS_sugar_transport-like"/>
</dbReference>
<evidence type="ECO:0000256" key="8">
    <source>
        <dbReference type="SAM" id="Phobius"/>
    </source>
</evidence>
<dbReference type="FunFam" id="1.20.1250.20:FF:000218">
    <property type="entry name" value="facilitated trehalose transporter Tret1"/>
    <property type="match status" value="1"/>
</dbReference>
<feature type="transmembrane region" description="Helical" evidence="8">
    <location>
        <begin position="174"/>
        <end position="195"/>
    </location>
</feature>
<feature type="transmembrane region" description="Helical" evidence="8">
    <location>
        <begin position="301"/>
        <end position="320"/>
    </location>
</feature>
<dbReference type="Pfam" id="PF00083">
    <property type="entry name" value="Sugar_tr"/>
    <property type="match status" value="1"/>
</dbReference>
<dbReference type="PROSITE" id="PS50850">
    <property type="entry name" value="MFS"/>
    <property type="match status" value="1"/>
</dbReference>
<evidence type="ECO:0000313" key="11">
    <source>
        <dbReference type="Proteomes" id="UP000291343"/>
    </source>
</evidence>
<feature type="transmembrane region" description="Helical" evidence="8">
    <location>
        <begin position="62"/>
        <end position="81"/>
    </location>
</feature>
<dbReference type="PANTHER" id="PTHR48021">
    <property type="match status" value="1"/>
</dbReference>
<keyword evidence="2" id="KW-0813">Transport</keyword>
<feature type="transmembrane region" description="Helical" evidence="8">
    <location>
        <begin position="327"/>
        <end position="346"/>
    </location>
</feature>
<proteinExistence type="predicted"/>
<evidence type="ECO:0000256" key="7">
    <source>
        <dbReference type="ARBA" id="ARBA00023136"/>
    </source>
</evidence>
<dbReference type="OrthoDB" id="6612291at2759"/>
<feature type="transmembrane region" description="Helical" evidence="8">
    <location>
        <begin position="394"/>
        <end position="415"/>
    </location>
</feature>
<evidence type="ECO:0000259" key="9">
    <source>
        <dbReference type="PROSITE" id="PS50850"/>
    </source>
</evidence>
<evidence type="ECO:0000256" key="1">
    <source>
        <dbReference type="ARBA" id="ARBA00004651"/>
    </source>
</evidence>
<sequence>MCKNNTRKVETSRFRPYFVACIVSLMKMFFGVCIGWMSSASIALESNPPELGGDRPLSSDEINWLGSLSFIGCLIGILIWGPAAEKIGRKNTLRLLAIPVIMGWTLILVAKSVQIMYLGRFILGLSGVGAVVPIQLYMNEFSEDSYKGTLTSIMVLFFNGGIALSYFLGSIFSLKLFTLVCSMMPLIYLLAFYLFPESPVYLYRTNRKKEAELSLLWFRNNNYIKVQEELVKLEENLIYGLGHNEKTSLSNLYNGRARAWALIINLWLFLLLQFCGILIMLTYTSSIIKSSGSDLINPDNGAVIVGLIQLIVCCITTMILEKTSRKLLMMLSMAGMFISQALLGWYHLDDYSQIFPNWLPIVCICLHVACYCFGIGPLAFVISAEITHPKIQATAFSLFALWATAASFASLKIYPYLITYVGESGSFWFYASWCLISMVLAPKFLPETRGKTFEQITRLLEGDKVEDDDCKQELKVGCDVSIKRMNQKV</sequence>
<dbReference type="Gene3D" id="1.20.1250.20">
    <property type="entry name" value="MFS general substrate transporter like domains"/>
    <property type="match status" value="1"/>
</dbReference>
<name>A0A482XHE3_LAOST</name>
<feature type="transmembrane region" description="Helical" evidence="8">
    <location>
        <begin position="150"/>
        <end position="168"/>
    </location>
</feature>
<feature type="transmembrane region" description="Helical" evidence="8">
    <location>
        <begin position="427"/>
        <end position="445"/>
    </location>
</feature>
<evidence type="ECO:0000313" key="10">
    <source>
        <dbReference type="EMBL" id="RZF45326.1"/>
    </source>
</evidence>